<evidence type="ECO:0000256" key="3">
    <source>
        <dbReference type="ARBA" id="ARBA00022729"/>
    </source>
</evidence>
<gene>
    <name evidence="8" type="ORF">KDU71_21835</name>
</gene>
<evidence type="ECO:0000259" key="6">
    <source>
        <dbReference type="Pfam" id="PF07980"/>
    </source>
</evidence>
<name>A0A941J0P9_9BACT</name>
<dbReference type="InterPro" id="IPR012944">
    <property type="entry name" value="SusD_RagB_dom"/>
</dbReference>
<comment type="similarity">
    <text evidence="2">Belongs to the SusD family.</text>
</comment>
<dbReference type="EMBL" id="JAGTAR010000055">
    <property type="protein sequence ID" value="MBR8538228.1"/>
    <property type="molecule type" value="Genomic_DNA"/>
</dbReference>
<keyword evidence="4" id="KW-0472">Membrane</keyword>
<dbReference type="Pfam" id="PF07980">
    <property type="entry name" value="SusD_RagB"/>
    <property type="match status" value="1"/>
</dbReference>
<evidence type="ECO:0000313" key="9">
    <source>
        <dbReference type="Proteomes" id="UP000679220"/>
    </source>
</evidence>
<dbReference type="Proteomes" id="UP000679220">
    <property type="component" value="Unassembled WGS sequence"/>
</dbReference>
<evidence type="ECO:0000256" key="5">
    <source>
        <dbReference type="ARBA" id="ARBA00023237"/>
    </source>
</evidence>
<dbReference type="Pfam" id="PF14322">
    <property type="entry name" value="SusD-like_3"/>
    <property type="match status" value="1"/>
</dbReference>
<dbReference type="SUPFAM" id="SSF48452">
    <property type="entry name" value="TPR-like"/>
    <property type="match status" value="1"/>
</dbReference>
<dbReference type="GO" id="GO:0009279">
    <property type="term" value="C:cell outer membrane"/>
    <property type="evidence" value="ECO:0007669"/>
    <property type="project" value="UniProtKB-SubCell"/>
</dbReference>
<keyword evidence="9" id="KW-1185">Reference proteome</keyword>
<evidence type="ECO:0000313" key="8">
    <source>
        <dbReference type="EMBL" id="MBR8538228.1"/>
    </source>
</evidence>
<dbReference type="InterPro" id="IPR033985">
    <property type="entry name" value="SusD-like_N"/>
</dbReference>
<dbReference type="AlphaFoldDB" id="A0A941J0P9"/>
<comment type="subcellular location">
    <subcellularLocation>
        <location evidence="1">Cell outer membrane</location>
    </subcellularLocation>
</comment>
<keyword evidence="3" id="KW-0732">Signal</keyword>
<organism evidence="8 9">
    <name type="scientific">Carboxylicivirga sediminis</name>
    <dbReference type="NCBI Taxonomy" id="2006564"/>
    <lineage>
        <taxon>Bacteria</taxon>
        <taxon>Pseudomonadati</taxon>
        <taxon>Bacteroidota</taxon>
        <taxon>Bacteroidia</taxon>
        <taxon>Marinilabiliales</taxon>
        <taxon>Marinilabiliaceae</taxon>
        <taxon>Carboxylicivirga</taxon>
    </lineage>
</organism>
<feature type="domain" description="SusD-like N-terminal" evidence="7">
    <location>
        <begin position="89"/>
        <end position="207"/>
    </location>
</feature>
<dbReference type="InterPro" id="IPR011990">
    <property type="entry name" value="TPR-like_helical_dom_sf"/>
</dbReference>
<evidence type="ECO:0000256" key="2">
    <source>
        <dbReference type="ARBA" id="ARBA00006275"/>
    </source>
</evidence>
<proteinExistence type="inferred from homology"/>
<sequence>MKKYSLILVVLLYLTACNDDFLDKNPLDKLSNETFWNNETDAIAAANGCYNSWWDIYYVLYFDCASDNAYNPYPWEGFQVQATGLASPSNTGSSFMGYGNITKCNSFLENIDRPVMDENLRKRLKAEVRFLRAWDYFIKVTLYGDVPLVEQLLNPAEANLPRTAKAEVVKFILDELNEVYQDLPESYAGSDVGRITQGAALALKARMEIFEEKYEDCINSCLKIMDLDYALFENYKGLYKIANENNQEVILDVQYAESLGTTWVLGVMPPNSSGGWSSINPTQALVDAYECVDGKTIDDPTSVYNPDSPYDNRDSRLAATIIYPGAYYGSNYLNSIDENDPNGDYYAPYGRSKTGYYPRKYIDDLNDYPNVWETGINGIVIRYAEVLLMYAESKTEINAIDATVYDALDAIRQRSGMPKVDRQVYNSVDKLRELIRRERRVELAMEGVRWFDICRWQIGDEVMNGMVYGARLGTVDPNDGTLNLTDERIEVETRIFDESKHYLWPIPQSVMDATPAMMPNNPKY</sequence>
<evidence type="ECO:0000256" key="1">
    <source>
        <dbReference type="ARBA" id="ARBA00004442"/>
    </source>
</evidence>
<comment type="caution">
    <text evidence="8">The sequence shown here is derived from an EMBL/GenBank/DDBJ whole genome shotgun (WGS) entry which is preliminary data.</text>
</comment>
<reference evidence="8" key="1">
    <citation type="journal article" date="2018" name="Int. J. Syst. Evol. Microbiol.">
        <title>Carboxylicivirga sediminis sp. nov., isolated from coastal sediment.</title>
        <authorList>
            <person name="Wang F.Q."/>
            <person name="Ren L.H."/>
            <person name="Zou R.J."/>
            <person name="Sun Y.Z."/>
            <person name="Liu X.J."/>
            <person name="Jiang F."/>
            <person name="Liu L.J."/>
        </authorList>
    </citation>
    <scope>NUCLEOTIDE SEQUENCE</scope>
    <source>
        <strain evidence="8">JR1</strain>
    </source>
</reference>
<dbReference type="RefSeq" id="WP_212193252.1">
    <property type="nucleotide sequence ID" value="NZ_JAGTAR010000055.1"/>
</dbReference>
<dbReference type="Gene3D" id="1.25.40.390">
    <property type="match status" value="1"/>
</dbReference>
<evidence type="ECO:0000259" key="7">
    <source>
        <dbReference type="Pfam" id="PF14322"/>
    </source>
</evidence>
<keyword evidence="5" id="KW-0998">Cell outer membrane</keyword>
<evidence type="ECO:0000256" key="4">
    <source>
        <dbReference type="ARBA" id="ARBA00023136"/>
    </source>
</evidence>
<accession>A0A941J0P9</accession>
<feature type="domain" description="RagB/SusD" evidence="6">
    <location>
        <begin position="266"/>
        <end position="524"/>
    </location>
</feature>
<protein>
    <submittedName>
        <fullName evidence="8">RagB/SusD family nutrient uptake outer membrane protein</fullName>
    </submittedName>
</protein>
<reference evidence="8" key="2">
    <citation type="submission" date="2021-04" db="EMBL/GenBank/DDBJ databases">
        <authorList>
            <person name="Zhang T."/>
            <person name="Zhang Y."/>
            <person name="Lu D."/>
            <person name="Zuo D."/>
            <person name="Du Z."/>
        </authorList>
    </citation>
    <scope>NUCLEOTIDE SEQUENCE</scope>
    <source>
        <strain evidence="8">JR1</strain>
    </source>
</reference>